<dbReference type="PANTHER" id="PTHR10963">
    <property type="entry name" value="GLYCOSYL HYDROLASE-RELATED"/>
    <property type="match status" value="1"/>
</dbReference>
<evidence type="ECO:0000313" key="3">
    <source>
        <dbReference type="EMBL" id="EME50408.1"/>
    </source>
</evidence>
<proteinExistence type="predicted"/>
<accession>N1Q4R2</accession>
<dbReference type="GO" id="GO:0009251">
    <property type="term" value="P:glucan catabolic process"/>
    <property type="evidence" value="ECO:0007669"/>
    <property type="project" value="TreeGrafter"/>
</dbReference>
<gene>
    <name evidence="3" type="ORF">DOTSEDRAFT_120859</name>
</gene>
<dbReference type="PANTHER" id="PTHR10963:SF24">
    <property type="entry name" value="GLYCOSIDASE C21B10.07-RELATED"/>
    <property type="match status" value="1"/>
</dbReference>
<dbReference type="AlphaFoldDB" id="N1Q4R2"/>
<dbReference type="HOGENOM" id="CLU_016972_1_1_1"/>
<reference evidence="3 4" key="2">
    <citation type="journal article" date="2012" name="PLoS Pathog.">
        <title>Diverse lifestyles and strategies of plant pathogenesis encoded in the genomes of eighteen Dothideomycetes fungi.</title>
        <authorList>
            <person name="Ohm R.A."/>
            <person name="Feau N."/>
            <person name="Henrissat B."/>
            <person name="Schoch C.L."/>
            <person name="Horwitz B.A."/>
            <person name="Barry K.W."/>
            <person name="Condon B.J."/>
            <person name="Copeland A.C."/>
            <person name="Dhillon B."/>
            <person name="Glaser F."/>
            <person name="Hesse C.N."/>
            <person name="Kosti I."/>
            <person name="LaButti K."/>
            <person name="Lindquist E.A."/>
            <person name="Lucas S."/>
            <person name="Salamov A.A."/>
            <person name="Bradshaw R.E."/>
            <person name="Ciuffetti L."/>
            <person name="Hamelin R.C."/>
            <person name="Kema G.H.J."/>
            <person name="Lawrence C."/>
            <person name="Scott J.A."/>
            <person name="Spatafora J.W."/>
            <person name="Turgeon B.G."/>
            <person name="de Wit P.J.G.M."/>
            <person name="Zhong S."/>
            <person name="Goodwin S.B."/>
            <person name="Grigoriev I.V."/>
        </authorList>
    </citation>
    <scope>NUCLEOTIDE SEQUENCE [LARGE SCALE GENOMIC DNA]</scope>
    <source>
        <strain evidence="4">NZE10 / CBS 128990</strain>
    </source>
</reference>
<keyword evidence="3" id="KW-0378">Hydrolase</keyword>
<dbReference type="InterPro" id="IPR050546">
    <property type="entry name" value="Glycosyl_Hydrlase_16"/>
</dbReference>
<dbReference type="eggNOG" id="ENOG502QUM3">
    <property type="taxonomic scope" value="Eukaryota"/>
</dbReference>
<dbReference type="InterPro" id="IPR013320">
    <property type="entry name" value="ConA-like_dom_sf"/>
</dbReference>
<keyword evidence="4" id="KW-1185">Reference proteome</keyword>
<dbReference type="Gene3D" id="2.60.120.200">
    <property type="match status" value="1"/>
</dbReference>
<name>N1Q4R2_DOTSN</name>
<dbReference type="InterPro" id="IPR000757">
    <property type="entry name" value="Beta-glucanase-like"/>
</dbReference>
<evidence type="ECO:0000313" key="4">
    <source>
        <dbReference type="Proteomes" id="UP000016933"/>
    </source>
</evidence>
<dbReference type="OrthoDB" id="192832at2759"/>
<dbReference type="Proteomes" id="UP000016933">
    <property type="component" value="Unassembled WGS sequence"/>
</dbReference>
<organism evidence="3 4">
    <name type="scientific">Dothistroma septosporum (strain NZE10 / CBS 128990)</name>
    <name type="common">Red band needle blight fungus</name>
    <name type="synonym">Mycosphaerella pini</name>
    <dbReference type="NCBI Taxonomy" id="675120"/>
    <lineage>
        <taxon>Eukaryota</taxon>
        <taxon>Fungi</taxon>
        <taxon>Dikarya</taxon>
        <taxon>Ascomycota</taxon>
        <taxon>Pezizomycotina</taxon>
        <taxon>Dothideomycetes</taxon>
        <taxon>Dothideomycetidae</taxon>
        <taxon>Mycosphaerellales</taxon>
        <taxon>Mycosphaerellaceae</taxon>
        <taxon>Dothistroma</taxon>
    </lineage>
</organism>
<protein>
    <submittedName>
        <fullName evidence="3">Glycoside hydrolase family 16 protein</fullName>
    </submittedName>
</protein>
<dbReference type="PROSITE" id="PS51762">
    <property type="entry name" value="GH16_2"/>
    <property type="match status" value="1"/>
</dbReference>
<feature type="chain" id="PRO_5004110458" evidence="1">
    <location>
        <begin position="20"/>
        <end position="316"/>
    </location>
</feature>
<dbReference type="SUPFAM" id="SSF49899">
    <property type="entry name" value="Concanavalin A-like lectins/glucanases"/>
    <property type="match status" value="1"/>
</dbReference>
<evidence type="ECO:0000256" key="1">
    <source>
        <dbReference type="SAM" id="SignalP"/>
    </source>
</evidence>
<feature type="non-terminal residue" evidence="3">
    <location>
        <position position="316"/>
    </location>
</feature>
<dbReference type="STRING" id="675120.N1Q4R2"/>
<dbReference type="CDD" id="cd02181">
    <property type="entry name" value="GH16_fungal_Lam16A_glucanase"/>
    <property type="match status" value="1"/>
</dbReference>
<dbReference type="GO" id="GO:0004553">
    <property type="term" value="F:hydrolase activity, hydrolyzing O-glycosyl compounds"/>
    <property type="evidence" value="ECO:0007669"/>
    <property type="project" value="InterPro"/>
</dbReference>
<feature type="domain" description="GH16" evidence="2">
    <location>
        <begin position="17"/>
        <end position="316"/>
    </location>
</feature>
<dbReference type="OMA" id="CNIDARF"/>
<feature type="signal peptide" evidence="1">
    <location>
        <begin position="1"/>
        <end position="19"/>
    </location>
</feature>
<reference evidence="4" key="1">
    <citation type="journal article" date="2012" name="PLoS Genet.">
        <title>The genomes of the fungal plant pathogens Cladosporium fulvum and Dothistroma septosporum reveal adaptation to different hosts and lifestyles but also signatures of common ancestry.</title>
        <authorList>
            <person name="de Wit P.J.G.M."/>
            <person name="van der Burgt A."/>
            <person name="Oekmen B."/>
            <person name="Stergiopoulos I."/>
            <person name="Abd-Elsalam K.A."/>
            <person name="Aerts A.L."/>
            <person name="Bahkali A.H."/>
            <person name="Beenen H.G."/>
            <person name="Chettri P."/>
            <person name="Cox M.P."/>
            <person name="Datema E."/>
            <person name="de Vries R.P."/>
            <person name="Dhillon B."/>
            <person name="Ganley A.R."/>
            <person name="Griffiths S.A."/>
            <person name="Guo Y."/>
            <person name="Hamelin R.C."/>
            <person name="Henrissat B."/>
            <person name="Kabir M.S."/>
            <person name="Jashni M.K."/>
            <person name="Kema G."/>
            <person name="Klaubauf S."/>
            <person name="Lapidus A."/>
            <person name="Levasseur A."/>
            <person name="Lindquist E."/>
            <person name="Mehrabi R."/>
            <person name="Ohm R.A."/>
            <person name="Owen T.J."/>
            <person name="Salamov A."/>
            <person name="Schwelm A."/>
            <person name="Schijlen E."/>
            <person name="Sun H."/>
            <person name="van den Burg H.A."/>
            <person name="van Ham R.C.H.J."/>
            <person name="Zhang S."/>
            <person name="Goodwin S.B."/>
            <person name="Grigoriev I.V."/>
            <person name="Collemare J."/>
            <person name="Bradshaw R.E."/>
        </authorList>
    </citation>
    <scope>NUCLEOTIDE SEQUENCE [LARGE SCALE GENOMIC DNA]</scope>
    <source>
        <strain evidence="4">NZE10 / CBS 128990</strain>
    </source>
</reference>
<evidence type="ECO:0000259" key="2">
    <source>
        <dbReference type="PROSITE" id="PS51762"/>
    </source>
</evidence>
<dbReference type="EMBL" id="KB446535">
    <property type="protein sequence ID" value="EME50408.1"/>
    <property type="molecule type" value="Genomic_DNA"/>
</dbReference>
<sequence length="316" mass="34513">MQLLALLFTTLSTASYVLQSNFTAPTFLDNFDFYTSWDPTFGYVHYVDRSTAQQYGMINISAAGGPTIFGAEHTQVLDPDANLGRLSVRLSTKQSWTHGLFIADIAHMPGTACGLWPAFWSLGVGNEPWPAYGEVDIIEYPNLASNNLMALHTKEGCNIAGADMSGKILTNECGKDLGVAGCYSSPNKPNTAGTDFNTNGGGVYAMEWTSAAIKIWFFPRQQIPASLQGPTPPDPTTFGIPDANFEGGCDIDKFFFNHSLIFDIEFCGSWAGPTFVDDGCPAFDPSNQWHSCNIYVASNPQAYTEAYWAVNYLEVF</sequence>
<dbReference type="Pfam" id="PF26113">
    <property type="entry name" value="GH16_XgeA"/>
    <property type="match status" value="1"/>
</dbReference>
<keyword evidence="1" id="KW-0732">Signal</keyword>